<evidence type="ECO:0000313" key="3">
    <source>
        <dbReference type="EMBL" id="MDT2600076.1"/>
    </source>
</evidence>
<evidence type="ECO:0000256" key="2">
    <source>
        <dbReference type="SAM" id="SignalP"/>
    </source>
</evidence>
<name>A0ABU3F1P3_9ENTE</name>
<dbReference type="Proteomes" id="UP001252875">
    <property type="component" value="Unassembled WGS sequence"/>
</dbReference>
<feature type="region of interest" description="Disordered" evidence="1">
    <location>
        <begin position="18"/>
        <end position="47"/>
    </location>
</feature>
<dbReference type="EMBL" id="JARPYI010000004">
    <property type="protein sequence ID" value="MDT2600076.1"/>
    <property type="molecule type" value="Genomic_DNA"/>
</dbReference>
<dbReference type="PROSITE" id="PS51257">
    <property type="entry name" value="PROKAR_LIPOPROTEIN"/>
    <property type="match status" value="1"/>
</dbReference>
<dbReference type="RefSeq" id="WP_311823711.1">
    <property type="nucleotide sequence ID" value="NZ_JARPYF010000021.1"/>
</dbReference>
<keyword evidence="4" id="KW-1185">Reference proteome</keyword>
<feature type="compositionally biased region" description="Low complexity" evidence="1">
    <location>
        <begin position="37"/>
        <end position="47"/>
    </location>
</feature>
<gene>
    <name evidence="3" type="ORF">P7D85_09840</name>
</gene>
<proteinExistence type="predicted"/>
<feature type="signal peptide" evidence="2">
    <location>
        <begin position="1"/>
        <end position="22"/>
    </location>
</feature>
<accession>A0ABU3F1P3</accession>
<reference evidence="3 4" key="1">
    <citation type="submission" date="2023-03" db="EMBL/GenBank/DDBJ databases">
        <authorList>
            <person name="Shen W."/>
            <person name="Cai J."/>
        </authorList>
    </citation>
    <scope>NUCLEOTIDE SEQUENCE [LARGE SCALE GENOMIC DNA]</scope>
    <source>
        <strain evidence="3 4">D6-4</strain>
    </source>
</reference>
<feature type="chain" id="PRO_5045528932" description="PsbP C-terminal domain-containing protein" evidence="2">
    <location>
        <begin position="23"/>
        <end position="214"/>
    </location>
</feature>
<evidence type="ECO:0008006" key="5">
    <source>
        <dbReference type="Google" id="ProtNLM"/>
    </source>
</evidence>
<protein>
    <recommendedName>
        <fullName evidence="5">PsbP C-terminal domain-containing protein</fullName>
    </recommendedName>
</protein>
<sequence length="214" mass="23679">MKKWVVFVVLGAILAGCGSGGAKEASISESSKEKSTETTSSTKQSTAKTKASSVKKKVAFKAADFQIEEAAYQIKIPDTWEVTSEEGFDFYASDENNPEVIMIYGMKKTDFEGIDAFKNAMIGQITSDEDVQIKEESRKEVPYQTAHYSGYLYTITTVSDGANVGIQYYFLETEADFVVVNIVGLPSFYDRNAEAITEMMNSFVSVEQMNTQNL</sequence>
<evidence type="ECO:0000256" key="1">
    <source>
        <dbReference type="SAM" id="MobiDB-lite"/>
    </source>
</evidence>
<organism evidence="3 4">
    <name type="scientific">Enterococcus hulanensis</name>
    <dbReference type="NCBI Taxonomy" id="2559929"/>
    <lineage>
        <taxon>Bacteria</taxon>
        <taxon>Bacillati</taxon>
        <taxon>Bacillota</taxon>
        <taxon>Bacilli</taxon>
        <taxon>Lactobacillales</taxon>
        <taxon>Enterococcaceae</taxon>
        <taxon>Enterococcus</taxon>
    </lineage>
</organism>
<comment type="caution">
    <text evidence="3">The sequence shown here is derived from an EMBL/GenBank/DDBJ whole genome shotgun (WGS) entry which is preliminary data.</text>
</comment>
<evidence type="ECO:0000313" key="4">
    <source>
        <dbReference type="Proteomes" id="UP001252875"/>
    </source>
</evidence>
<keyword evidence="2" id="KW-0732">Signal</keyword>